<dbReference type="InterPro" id="IPR036390">
    <property type="entry name" value="WH_DNA-bd_sf"/>
</dbReference>
<dbReference type="PROSITE" id="PS51000">
    <property type="entry name" value="HTH_DEOR_2"/>
    <property type="match status" value="1"/>
</dbReference>
<evidence type="ECO:0000256" key="1">
    <source>
        <dbReference type="ARBA" id="ARBA00023015"/>
    </source>
</evidence>
<keyword evidence="1" id="KW-0805">Transcription regulation</keyword>
<protein>
    <submittedName>
        <fullName evidence="4">Helix-turn-helix protein</fullName>
    </submittedName>
</protein>
<proteinExistence type="predicted"/>
<dbReference type="InterPro" id="IPR026881">
    <property type="entry name" value="WYL_dom"/>
</dbReference>
<dbReference type="SUPFAM" id="SSF46785">
    <property type="entry name" value="Winged helix' DNA-binding domain"/>
    <property type="match status" value="1"/>
</dbReference>
<keyword evidence="2" id="KW-0804">Transcription</keyword>
<accession>A0AAN0RIQ4</accession>
<dbReference type="InterPro" id="IPR001034">
    <property type="entry name" value="DeoR_HTH"/>
</dbReference>
<name>A0AAN0RIQ4_9RHOB</name>
<dbReference type="PANTHER" id="PTHR34580">
    <property type="match status" value="1"/>
</dbReference>
<dbReference type="Pfam" id="PF08279">
    <property type="entry name" value="HTH_11"/>
    <property type="match status" value="1"/>
</dbReference>
<evidence type="ECO:0000313" key="4">
    <source>
        <dbReference type="EMBL" id="AII86923.1"/>
    </source>
</evidence>
<organism evidence="4 5">
    <name type="scientific">Planktomarina temperata RCA23</name>
    <dbReference type="NCBI Taxonomy" id="666509"/>
    <lineage>
        <taxon>Bacteria</taxon>
        <taxon>Pseudomonadati</taxon>
        <taxon>Pseudomonadota</taxon>
        <taxon>Alphaproteobacteria</taxon>
        <taxon>Rhodobacterales</taxon>
        <taxon>Paracoccaceae</taxon>
        <taxon>Planktomarina</taxon>
    </lineage>
</organism>
<dbReference type="InterPro" id="IPR051534">
    <property type="entry name" value="CBASS_pafABC_assoc_protein"/>
</dbReference>
<dbReference type="AlphaFoldDB" id="A0AAN0RIQ4"/>
<dbReference type="Pfam" id="PF13280">
    <property type="entry name" value="WYL"/>
    <property type="match status" value="1"/>
</dbReference>
<dbReference type="EMBL" id="CP003984">
    <property type="protein sequence ID" value="AII86923.1"/>
    <property type="molecule type" value="Genomic_DNA"/>
</dbReference>
<dbReference type="KEGG" id="ptp:RCA23_c13800"/>
<evidence type="ECO:0000256" key="2">
    <source>
        <dbReference type="ARBA" id="ARBA00023163"/>
    </source>
</evidence>
<dbReference type="GO" id="GO:0003700">
    <property type="term" value="F:DNA-binding transcription factor activity"/>
    <property type="evidence" value="ECO:0007669"/>
    <property type="project" value="InterPro"/>
</dbReference>
<dbReference type="Gene3D" id="1.10.10.10">
    <property type="entry name" value="Winged helix-like DNA-binding domain superfamily/Winged helix DNA-binding domain"/>
    <property type="match status" value="1"/>
</dbReference>
<dbReference type="InterPro" id="IPR013196">
    <property type="entry name" value="HTH_11"/>
</dbReference>
<dbReference type="PROSITE" id="PS52050">
    <property type="entry name" value="WYL"/>
    <property type="match status" value="1"/>
</dbReference>
<reference evidence="4 5" key="1">
    <citation type="journal article" date="2014" name="ISME J.">
        <title>Adaptation of an abundant Roseobacter RCA organism to pelagic systems revealed by genomic and transcriptomic analyses.</title>
        <authorList>
            <person name="Voget S."/>
            <person name="Wemheuer B."/>
            <person name="Brinkhoff T."/>
            <person name="Vollmers J."/>
            <person name="Dietrich S."/>
            <person name="Giebel H.A."/>
            <person name="Beardsley C."/>
            <person name="Sardemann C."/>
            <person name="Bakenhus I."/>
            <person name="Billerbeck S."/>
            <person name="Daniel R."/>
            <person name="Simon M."/>
        </authorList>
    </citation>
    <scope>NUCLEOTIDE SEQUENCE [LARGE SCALE GENOMIC DNA]</scope>
    <source>
        <strain evidence="4 5">RCA23</strain>
    </source>
</reference>
<evidence type="ECO:0000313" key="5">
    <source>
        <dbReference type="Proteomes" id="UP000028680"/>
    </source>
</evidence>
<gene>
    <name evidence="4" type="ORF">RCA23_c13800</name>
</gene>
<evidence type="ECO:0000259" key="3">
    <source>
        <dbReference type="PROSITE" id="PS51000"/>
    </source>
</evidence>
<sequence>MQGSYRVSLDEVLAVSKPVEPEQKAGSQHFAVVWTLNCHYYVSMARKDRLFSLIQILRDGNLYRACDLAELVGVSLRTLYRDMDTLAASGVPIRGERGLGYQITAAYTLPALNLTKTELEALHLGLAAVGESEDAELSAAAKALSRRIDGVLPEDSAAASGWSFATYPFADAARGFQHMPKLRQAIRSKQLMQITIGSQILRLRPLALDYWGRLWTLAAWCESTQGFVTLRVDEFTRLDAMPAVFVEEPGKSLVDYLAWSKHPDRTRHRS</sequence>
<dbReference type="Proteomes" id="UP000028680">
    <property type="component" value="Chromosome"/>
</dbReference>
<keyword evidence="5" id="KW-1185">Reference proteome</keyword>
<dbReference type="InterPro" id="IPR036388">
    <property type="entry name" value="WH-like_DNA-bd_sf"/>
</dbReference>
<dbReference type="PANTHER" id="PTHR34580:SF3">
    <property type="entry name" value="PROTEIN PAFB"/>
    <property type="match status" value="1"/>
</dbReference>
<feature type="domain" description="HTH deoR-type" evidence="3">
    <location>
        <begin position="46"/>
        <end position="101"/>
    </location>
</feature>